<dbReference type="EMBL" id="QTJV01000001">
    <property type="protein sequence ID" value="RFM36443.1"/>
    <property type="molecule type" value="Genomic_DNA"/>
</dbReference>
<dbReference type="OrthoDB" id="1362562at2"/>
<accession>A0A3E1P8E0</accession>
<proteinExistence type="predicted"/>
<evidence type="ECO:0000313" key="2">
    <source>
        <dbReference type="Proteomes" id="UP000261174"/>
    </source>
</evidence>
<organism evidence="1 2">
    <name type="scientific">Chitinophaga silvisoli</name>
    <dbReference type="NCBI Taxonomy" id="2291814"/>
    <lineage>
        <taxon>Bacteria</taxon>
        <taxon>Pseudomonadati</taxon>
        <taxon>Bacteroidota</taxon>
        <taxon>Chitinophagia</taxon>
        <taxon>Chitinophagales</taxon>
        <taxon>Chitinophagaceae</taxon>
        <taxon>Chitinophaga</taxon>
    </lineage>
</organism>
<comment type="caution">
    <text evidence="1">The sequence shown here is derived from an EMBL/GenBank/DDBJ whole genome shotgun (WGS) entry which is preliminary data.</text>
</comment>
<gene>
    <name evidence="1" type="ORF">DXN04_02770</name>
</gene>
<dbReference type="RefSeq" id="WP_116851768.1">
    <property type="nucleotide sequence ID" value="NZ_QTJV01000001.1"/>
</dbReference>
<dbReference type="PROSITE" id="PS51257">
    <property type="entry name" value="PROKAR_LIPOPROTEIN"/>
    <property type="match status" value="1"/>
</dbReference>
<keyword evidence="2" id="KW-1185">Reference proteome</keyword>
<name>A0A3E1P8E0_9BACT</name>
<protein>
    <submittedName>
        <fullName evidence="1">Uncharacterized protein</fullName>
    </submittedName>
</protein>
<reference evidence="1 2" key="1">
    <citation type="submission" date="2018-08" db="EMBL/GenBank/DDBJ databases">
        <title>Chitinophaga sp. K20C18050901, a novel bacterium isolated from forest soil.</title>
        <authorList>
            <person name="Wang C."/>
        </authorList>
    </citation>
    <scope>NUCLEOTIDE SEQUENCE [LARGE SCALE GENOMIC DNA]</scope>
    <source>
        <strain evidence="1 2">K20C18050901</strain>
    </source>
</reference>
<dbReference type="AlphaFoldDB" id="A0A3E1P8E0"/>
<sequence length="130" mass="15084">MREVKMLLLAMILYGCVPSFKSEEKDRLYLKEISSNSIKLKWFFYSTVSSETPDYITIQKGSQIDTICIANNVADLKFQNDIITIGFYGNPQKYTVPIEISQQVMSYEVIIDTTFTIKSPIPRKFYKKIE</sequence>
<dbReference type="Proteomes" id="UP000261174">
    <property type="component" value="Unassembled WGS sequence"/>
</dbReference>
<evidence type="ECO:0000313" key="1">
    <source>
        <dbReference type="EMBL" id="RFM36443.1"/>
    </source>
</evidence>